<dbReference type="OrthoDB" id="94902at2759"/>
<reference evidence="3" key="1">
    <citation type="submission" date="2017-03" db="EMBL/GenBank/DDBJ databases">
        <title>Phytopthora megakarya and P. palmivora, two closely related causual agents of cacao black pod achieved similar genome size and gene model numbers by different mechanisms.</title>
        <authorList>
            <person name="Ali S."/>
            <person name="Shao J."/>
            <person name="Larry D.J."/>
            <person name="Kronmiller B."/>
            <person name="Shen D."/>
            <person name="Strem M.D."/>
            <person name="Melnick R.L."/>
            <person name="Guiltinan M.J."/>
            <person name="Tyler B.M."/>
            <person name="Meinhardt L.W."/>
            <person name="Bailey B.A."/>
        </authorList>
    </citation>
    <scope>NUCLEOTIDE SEQUENCE [LARGE SCALE GENOMIC DNA]</scope>
    <source>
        <strain evidence="3">zdho120</strain>
    </source>
</reference>
<evidence type="ECO:0000313" key="3">
    <source>
        <dbReference type="Proteomes" id="UP000198211"/>
    </source>
</evidence>
<comment type="caution">
    <text evidence="2">The sequence shown here is derived from an EMBL/GenBank/DDBJ whole genome shotgun (WGS) entry which is preliminary data.</text>
</comment>
<evidence type="ECO:0000256" key="1">
    <source>
        <dbReference type="SAM" id="MobiDB-lite"/>
    </source>
</evidence>
<dbReference type="EMBL" id="NBNE01000316">
    <property type="protein sequence ID" value="OWZ20511.1"/>
    <property type="molecule type" value="Genomic_DNA"/>
</dbReference>
<sequence length="162" mass="19015">METPCLSGLREQKLKSQKTSVPIHQKKSRIRKASSSSTSLQRKKQAETRMLREEAIKLHGYVKQLKRMRRLSKRHGDEGKSSFVDMKSSGSDSLMWHQRATSAYDKRHLSEQTNRRLKEILSNQERTYNTLNDIFKRRDLFDVRNGCGVCPTTNTDWCYRCF</sequence>
<protein>
    <submittedName>
        <fullName evidence="2">Uncharacterized protein</fullName>
    </submittedName>
</protein>
<accession>A0A225WSE7</accession>
<dbReference type="Proteomes" id="UP000198211">
    <property type="component" value="Unassembled WGS sequence"/>
</dbReference>
<feature type="region of interest" description="Disordered" evidence="1">
    <location>
        <begin position="69"/>
        <end position="89"/>
    </location>
</feature>
<gene>
    <name evidence="2" type="ORF">PHMEG_0005071</name>
</gene>
<feature type="region of interest" description="Disordered" evidence="1">
    <location>
        <begin position="1"/>
        <end position="46"/>
    </location>
</feature>
<organism evidence="2 3">
    <name type="scientific">Phytophthora megakarya</name>
    <dbReference type="NCBI Taxonomy" id="4795"/>
    <lineage>
        <taxon>Eukaryota</taxon>
        <taxon>Sar</taxon>
        <taxon>Stramenopiles</taxon>
        <taxon>Oomycota</taxon>
        <taxon>Peronosporomycetes</taxon>
        <taxon>Peronosporales</taxon>
        <taxon>Peronosporaceae</taxon>
        <taxon>Phytophthora</taxon>
    </lineage>
</organism>
<dbReference type="AlphaFoldDB" id="A0A225WSE7"/>
<proteinExistence type="predicted"/>
<name>A0A225WSE7_9STRA</name>
<keyword evidence="3" id="KW-1185">Reference proteome</keyword>
<evidence type="ECO:0000313" key="2">
    <source>
        <dbReference type="EMBL" id="OWZ20511.1"/>
    </source>
</evidence>